<accession>A0A9W9K3A7</accession>
<keyword evidence="2" id="KW-1185">Reference proteome</keyword>
<dbReference type="Proteomes" id="UP001141434">
    <property type="component" value="Unassembled WGS sequence"/>
</dbReference>
<reference evidence="1" key="1">
    <citation type="submission" date="2022-11" db="EMBL/GenBank/DDBJ databases">
        <authorList>
            <person name="Petersen C."/>
        </authorList>
    </citation>
    <scope>NUCLEOTIDE SEQUENCE</scope>
    <source>
        <strain evidence="1">IBT 34128</strain>
    </source>
</reference>
<comment type="caution">
    <text evidence="1">The sequence shown here is derived from an EMBL/GenBank/DDBJ whole genome shotgun (WGS) entry which is preliminary data.</text>
</comment>
<name>A0A9W9K3A7_9EURO</name>
<dbReference type="GeneID" id="81395648"/>
<evidence type="ECO:0000313" key="1">
    <source>
        <dbReference type="EMBL" id="KAJ5091081.1"/>
    </source>
</evidence>
<dbReference type="EMBL" id="JAPMSZ010000009">
    <property type="protein sequence ID" value="KAJ5091081.1"/>
    <property type="molecule type" value="Genomic_DNA"/>
</dbReference>
<proteinExistence type="predicted"/>
<gene>
    <name evidence="1" type="ORF">NUU61_005951</name>
</gene>
<protein>
    <submittedName>
        <fullName evidence="1">Uncharacterized protein</fullName>
    </submittedName>
</protein>
<evidence type="ECO:0000313" key="2">
    <source>
        <dbReference type="Proteomes" id="UP001141434"/>
    </source>
</evidence>
<reference evidence="1" key="2">
    <citation type="journal article" date="2023" name="IMA Fungus">
        <title>Comparative genomic study of the Penicillium genus elucidates a diverse pangenome and 15 lateral gene transfer events.</title>
        <authorList>
            <person name="Petersen C."/>
            <person name="Sorensen T."/>
            <person name="Nielsen M.R."/>
            <person name="Sondergaard T.E."/>
            <person name="Sorensen J.L."/>
            <person name="Fitzpatrick D.A."/>
            <person name="Frisvad J.C."/>
            <person name="Nielsen K.L."/>
        </authorList>
    </citation>
    <scope>NUCLEOTIDE SEQUENCE</scope>
    <source>
        <strain evidence="1">IBT 34128</strain>
    </source>
</reference>
<dbReference type="RefSeq" id="XP_056509279.1">
    <property type="nucleotide sequence ID" value="XM_056656479.1"/>
</dbReference>
<sequence>MYGQVRDHPQRDDQISLGLKPMAFPIRQVSTEVPDDAQENSMLVEIAHFPSYLKDRRGSFLGAMIDTACWVKSSRATVFSLTPGL</sequence>
<organism evidence="1 2">
    <name type="scientific">Penicillium alfredii</name>
    <dbReference type="NCBI Taxonomy" id="1506179"/>
    <lineage>
        <taxon>Eukaryota</taxon>
        <taxon>Fungi</taxon>
        <taxon>Dikarya</taxon>
        <taxon>Ascomycota</taxon>
        <taxon>Pezizomycotina</taxon>
        <taxon>Eurotiomycetes</taxon>
        <taxon>Eurotiomycetidae</taxon>
        <taxon>Eurotiales</taxon>
        <taxon>Aspergillaceae</taxon>
        <taxon>Penicillium</taxon>
    </lineage>
</organism>
<dbReference type="AlphaFoldDB" id="A0A9W9K3A7"/>